<sequence length="718" mass="79260">MSPQYDIGRTRVEPAPFSRLADPFDPDAPPKPPDDLASARFMAHPYKLRGASGWEKNGVTNVIEPPGWQEALGIDGTTPLKLNQESATEIGLVNSREYQTALENVYLQALALTLNRFDFDVKWYGRGSNTFTNAGSGGFPTETNTLNPTSDFGFTKGFAAGGQLLVDFANAFVFEYAGGSASLHSNIAFTLTQPLLRNAGRQVRLESLTQGERGVLYAVRDYARFRKQFWAGVAVQSGGYLDLLLALQTVRNTRANLQRQQETYALYKELFRGGRASVVELDQFFQSYLTARSAVLDADIALQSAQDAFKLRLGLPPRIPVELDDALLSRFVLTDPAADKLRDDLEAFQRARLAELGAAPPVADLKAQYAALRGLAGQIPAALEKAVAERESWTRRLERPARPGEDPEQRDRARSAHETLIGQAPELAADMKKLVARIDRHRDGVTEKERLPAWEALVEDTKQALTLLDAVLAAQTQTRIYLIELPDVTVREADALTYAKENRLDLQNALGAITDTWRQVTVAANALKADLNLVATASPGTNPAVTTRAFDFSTKGGDYSVGIQFDSPLNRVAERNTYRASLITYQRAKRSYMALSDQIEQQIRQDLRVLARLRLGFEISRQQLLSAARQYENARLTLLGPRDRRTANDTTTLNLLQALTNVLAARNALATSYINYEQQRIQLLLDLEELQLDQQGLPTNAAPRPADAAPAGAPPPAR</sequence>
<reference evidence="3" key="1">
    <citation type="submission" date="2017-06" db="EMBL/GenBank/DDBJ databases">
        <title>Genome analysis of Fimbriiglobus ruber SP5, the first member of the order Planctomycetales with confirmed chitinolytic capability.</title>
        <authorList>
            <person name="Ravin N.V."/>
            <person name="Rakitin A.L."/>
            <person name="Ivanova A.A."/>
            <person name="Beletsky A.V."/>
            <person name="Kulichevskaya I.S."/>
            <person name="Mardanov A.V."/>
            <person name="Dedysh S.N."/>
        </authorList>
    </citation>
    <scope>NUCLEOTIDE SEQUENCE [LARGE SCALE GENOMIC DNA]</scope>
    <source>
        <strain evidence="3">SP5</strain>
    </source>
</reference>
<evidence type="ECO:0000313" key="3">
    <source>
        <dbReference type="Proteomes" id="UP000214646"/>
    </source>
</evidence>
<comment type="caution">
    <text evidence="2">The sequence shown here is derived from an EMBL/GenBank/DDBJ whole genome shotgun (WGS) entry which is preliminary data.</text>
</comment>
<organism evidence="2 3">
    <name type="scientific">Fimbriiglobus ruber</name>
    <dbReference type="NCBI Taxonomy" id="1908690"/>
    <lineage>
        <taxon>Bacteria</taxon>
        <taxon>Pseudomonadati</taxon>
        <taxon>Planctomycetota</taxon>
        <taxon>Planctomycetia</taxon>
        <taxon>Gemmatales</taxon>
        <taxon>Gemmataceae</taxon>
        <taxon>Fimbriiglobus</taxon>
    </lineage>
</organism>
<accession>A0A225DFW1</accession>
<feature type="region of interest" description="Disordered" evidence="1">
    <location>
        <begin position="393"/>
        <end position="415"/>
    </location>
</feature>
<protein>
    <recommendedName>
        <fullName evidence="4">Outer membrane efflux protein</fullName>
    </recommendedName>
</protein>
<dbReference type="GO" id="GO:0015562">
    <property type="term" value="F:efflux transmembrane transporter activity"/>
    <property type="evidence" value="ECO:0007669"/>
    <property type="project" value="InterPro"/>
</dbReference>
<dbReference type="PANTHER" id="PTHR30203">
    <property type="entry name" value="OUTER MEMBRANE CATION EFFLUX PROTEIN"/>
    <property type="match status" value="1"/>
</dbReference>
<dbReference type="AlphaFoldDB" id="A0A225DFW1"/>
<dbReference type="Gene3D" id="1.20.1600.10">
    <property type="entry name" value="Outer membrane efflux proteins (OEP)"/>
    <property type="match status" value="1"/>
</dbReference>
<evidence type="ECO:0000313" key="2">
    <source>
        <dbReference type="EMBL" id="OWK36049.1"/>
    </source>
</evidence>
<evidence type="ECO:0008006" key="4">
    <source>
        <dbReference type="Google" id="ProtNLM"/>
    </source>
</evidence>
<feature type="compositionally biased region" description="Low complexity" evidence="1">
    <location>
        <begin position="701"/>
        <end position="711"/>
    </location>
</feature>
<dbReference type="InterPro" id="IPR010131">
    <property type="entry name" value="MdtP/NodT-like"/>
</dbReference>
<proteinExistence type="predicted"/>
<evidence type="ECO:0000256" key="1">
    <source>
        <dbReference type="SAM" id="MobiDB-lite"/>
    </source>
</evidence>
<name>A0A225DFW1_9BACT</name>
<dbReference type="SUPFAM" id="SSF56954">
    <property type="entry name" value="Outer membrane efflux proteins (OEP)"/>
    <property type="match status" value="2"/>
</dbReference>
<dbReference type="PANTHER" id="PTHR30203:SF33">
    <property type="entry name" value="BLR4455 PROTEIN"/>
    <property type="match status" value="1"/>
</dbReference>
<feature type="region of interest" description="Disordered" evidence="1">
    <location>
        <begin position="696"/>
        <end position="718"/>
    </location>
</feature>
<dbReference type="Proteomes" id="UP000214646">
    <property type="component" value="Unassembled WGS sequence"/>
</dbReference>
<gene>
    <name evidence="2" type="ORF">FRUB_08612</name>
</gene>
<dbReference type="EMBL" id="NIDE01000017">
    <property type="protein sequence ID" value="OWK36049.1"/>
    <property type="molecule type" value="Genomic_DNA"/>
</dbReference>
<feature type="region of interest" description="Disordered" evidence="1">
    <location>
        <begin position="1"/>
        <end position="35"/>
    </location>
</feature>
<keyword evidence="3" id="KW-1185">Reference proteome</keyword>